<evidence type="ECO:0000313" key="9">
    <source>
        <dbReference type="Proteomes" id="UP000199032"/>
    </source>
</evidence>
<evidence type="ECO:0000256" key="6">
    <source>
        <dbReference type="ARBA" id="ARBA00023136"/>
    </source>
</evidence>
<evidence type="ECO:0008006" key="10">
    <source>
        <dbReference type="Google" id="ProtNLM"/>
    </source>
</evidence>
<dbReference type="InterPro" id="IPR003423">
    <property type="entry name" value="OMP_efflux"/>
</dbReference>
<keyword evidence="3" id="KW-0813">Transport</keyword>
<accession>A0A0S4LAM1</accession>
<dbReference type="AlphaFoldDB" id="A0A0S4LAM1"/>
<dbReference type="PANTHER" id="PTHR30026">
    <property type="entry name" value="OUTER MEMBRANE PROTEIN TOLC"/>
    <property type="match status" value="1"/>
</dbReference>
<keyword evidence="7" id="KW-0998">Cell outer membrane</keyword>
<organism evidence="8 9">
    <name type="scientific">Candidatus Nitrospira nitrosa</name>
    <dbReference type="NCBI Taxonomy" id="1742972"/>
    <lineage>
        <taxon>Bacteria</taxon>
        <taxon>Pseudomonadati</taxon>
        <taxon>Nitrospirota</taxon>
        <taxon>Nitrospiria</taxon>
        <taxon>Nitrospirales</taxon>
        <taxon>Nitrospiraceae</taxon>
        <taxon>Nitrospira</taxon>
    </lineage>
</organism>
<evidence type="ECO:0000313" key="8">
    <source>
        <dbReference type="EMBL" id="CUS33688.1"/>
    </source>
</evidence>
<gene>
    <name evidence="8" type="ORF">COMA1_11292</name>
</gene>
<evidence type="ECO:0000256" key="4">
    <source>
        <dbReference type="ARBA" id="ARBA00022452"/>
    </source>
</evidence>
<keyword evidence="5" id="KW-0812">Transmembrane</keyword>
<evidence type="ECO:0000256" key="2">
    <source>
        <dbReference type="ARBA" id="ARBA00007613"/>
    </source>
</evidence>
<dbReference type="Pfam" id="PF02321">
    <property type="entry name" value="OEP"/>
    <property type="match status" value="2"/>
</dbReference>
<dbReference type="SUPFAM" id="SSF56954">
    <property type="entry name" value="Outer membrane efflux proteins (OEP)"/>
    <property type="match status" value="1"/>
</dbReference>
<protein>
    <recommendedName>
        <fullName evidence="10">Type I secretion protein TolC</fullName>
    </recommendedName>
</protein>
<dbReference type="PANTHER" id="PTHR30026:SF20">
    <property type="entry name" value="OUTER MEMBRANE PROTEIN TOLC"/>
    <property type="match status" value="1"/>
</dbReference>
<dbReference type="InterPro" id="IPR051906">
    <property type="entry name" value="TolC-like"/>
</dbReference>
<keyword evidence="4" id="KW-1134">Transmembrane beta strand</keyword>
<dbReference type="GO" id="GO:0009279">
    <property type="term" value="C:cell outer membrane"/>
    <property type="evidence" value="ECO:0007669"/>
    <property type="project" value="UniProtKB-SubCell"/>
</dbReference>
<dbReference type="EMBL" id="CZQA01000001">
    <property type="protein sequence ID" value="CUS33688.1"/>
    <property type="molecule type" value="Genomic_DNA"/>
</dbReference>
<evidence type="ECO:0000256" key="5">
    <source>
        <dbReference type="ARBA" id="ARBA00022692"/>
    </source>
</evidence>
<evidence type="ECO:0000256" key="1">
    <source>
        <dbReference type="ARBA" id="ARBA00004442"/>
    </source>
</evidence>
<keyword evidence="6" id="KW-0472">Membrane</keyword>
<name>A0A0S4LAM1_9BACT</name>
<dbReference type="GO" id="GO:0015562">
    <property type="term" value="F:efflux transmembrane transporter activity"/>
    <property type="evidence" value="ECO:0007669"/>
    <property type="project" value="InterPro"/>
</dbReference>
<dbReference type="STRING" id="1742972.COMA1_11292"/>
<dbReference type="GO" id="GO:1990281">
    <property type="term" value="C:efflux pump complex"/>
    <property type="evidence" value="ECO:0007669"/>
    <property type="project" value="TreeGrafter"/>
</dbReference>
<comment type="subcellular location">
    <subcellularLocation>
        <location evidence="1">Cell outer membrane</location>
    </subcellularLocation>
</comment>
<dbReference type="Proteomes" id="UP000199032">
    <property type="component" value="Unassembled WGS sequence"/>
</dbReference>
<proteinExistence type="inferred from homology"/>
<sequence length="471" mass="52563">MTQDHRSYPHSGCADGPCHHESTTMTPLLVCVLICSFLSPVATAAEEPAATLLHLYDLALKTNPVLEGRKYSIVQAEALHDQARSKLLPQVSATGNVTWNELTQDTSNLFTGQTRELTTQYEGLRGVVQARQALFDLASYRAYEGAGFSIKQAEQDLADARLSLATELVDRYLEYLEAQDEASYVQSELELTDGETQRIRRLYERTMAKVTDLYEVEAFSHTLRTRELEILNAKAVALEKVREVVGIPVTDLARFTRAELPPVPGQTDQWVANAVEHHPAIQALRYALDATAKSMASQWANHLPQVSLQMSGIYAKNGGFDNRQLDPYTVGSLGVQVTVPLFSGGSMKAGEREALARFEMTRYKHLQKQREIERETKTAYLNAQTGYARMASTAREVEARIKARDGQQRGYELGAATIIALLEAKKNLLKSRFAHARARYDYIRSLVALRVWGGTLSRNDIEEINGWLARG</sequence>
<evidence type="ECO:0000256" key="7">
    <source>
        <dbReference type="ARBA" id="ARBA00023237"/>
    </source>
</evidence>
<keyword evidence="9" id="KW-1185">Reference proteome</keyword>
<evidence type="ECO:0000256" key="3">
    <source>
        <dbReference type="ARBA" id="ARBA00022448"/>
    </source>
</evidence>
<dbReference type="GO" id="GO:0015288">
    <property type="term" value="F:porin activity"/>
    <property type="evidence" value="ECO:0007669"/>
    <property type="project" value="TreeGrafter"/>
</dbReference>
<reference evidence="8 9" key="1">
    <citation type="submission" date="2015-10" db="EMBL/GenBank/DDBJ databases">
        <authorList>
            <person name="Gilbert D.G."/>
        </authorList>
    </citation>
    <scope>NUCLEOTIDE SEQUENCE [LARGE SCALE GENOMIC DNA]</scope>
    <source>
        <strain evidence="8">COMA1</strain>
    </source>
</reference>
<dbReference type="Gene3D" id="1.20.1600.10">
    <property type="entry name" value="Outer membrane efflux proteins (OEP)"/>
    <property type="match status" value="1"/>
</dbReference>
<comment type="similarity">
    <text evidence="2">Belongs to the outer membrane factor (OMF) (TC 1.B.17) family.</text>
</comment>